<protein>
    <submittedName>
        <fullName evidence="2">Uncharacterized protein</fullName>
    </submittedName>
</protein>
<keyword evidence="1" id="KW-1133">Transmembrane helix</keyword>
<sequence length="101" mass="11089">MSSVKLSDAKLKEGSRKVQEAEEAQKVLKINRSTDSDSEMHRLKMMSIRFILVVLALVIILALTYYVSILNSSAVNAMGFSIIGAVVGALISYLLTKTKKL</sequence>
<accession>A0A1W1E0H1</accession>
<name>A0A1W1E0H1_9ZZZZ</name>
<keyword evidence="1" id="KW-0812">Transmembrane</keyword>
<keyword evidence="1" id="KW-0472">Membrane</keyword>
<dbReference type="EMBL" id="FPHZ01000013">
    <property type="protein sequence ID" value="SFV87449.1"/>
    <property type="molecule type" value="Genomic_DNA"/>
</dbReference>
<dbReference type="AlphaFoldDB" id="A0A1W1E0H1"/>
<feature type="transmembrane region" description="Helical" evidence="1">
    <location>
        <begin position="74"/>
        <end position="95"/>
    </location>
</feature>
<proteinExistence type="predicted"/>
<feature type="transmembrane region" description="Helical" evidence="1">
    <location>
        <begin position="50"/>
        <end position="68"/>
    </location>
</feature>
<evidence type="ECO:0000256" key="1">
    <source>
        <dbReference type="SAM" id="Phobius"/>
    </source>
</evidence>
<organism evidence="2">
    <name type="scientific">hydrothermal vent metagenome</name>
    <dbReference type="NCBI Taxonomy" id="652676"/>
    <lineage>
        <taxon>unclassified sequences</taxon>
        <taxon>metagenomes</taxon>
        <taxon>ecological metagenomes</taxon>
    </lineage>
</organism>
<evidence type="ECO:0000313" key="2">
    <source>
        <dbReference type="EMBL" id="SFV87449.1"/>
    </source>
</evidence>
<gene>
    <name evidence="2" type="ORF">MNB_SUP05-SYMBIONT-5-235</name>
</gene>
<reference evidence="2" key="1">
    <citation type="submission" date="2016-10" db="EMBL/GenBank/DDBJ databases">
        <authorList>
            <person name="de Groot N.N."/>
        </authorList>
    </citation>
    <scope>NUCLEOTIDE SEQUENCE</scope>
</reference>